<feature type="domain" description="Tudor" evidence="2">
    <location>
        <begin position="395"/>
        <end position="449"/>
    </location>
</feature>
<dbReference type="EMBL" id="HBUF01339286">
    <property type="protein sequence ID" value="CAG6700207.1"/>
    <property type="molecule type" value="Transcribed_RNA"/>
</dbReference>
<dbReference type="SMART" id="SM00333">
    <property type="entry name" value="TUDOR"/>
    <property type="match status" value="2"/>
</dbReference>
<reference evidence="3" key="1">
    <citation type="submission" date="2021-05" db="EMBL/GenBank/DDBJ databases">
        <authorList>
            <person name="Alioto T."/>
            <person name="Alioto T."/>
            <person name="Gomez Garrido J."/>
        </authorList>
    </citation>
    <scope>NUCLEOTIDE SEQUENCE</scope>
</reference>
<evidence type="ECO:0000256" key="1">
    <source>
        <dbReference type="SAM" id="MobiDB-lite"/>
    </source>
</evidence>
<dbReference type="EMBL" id="HBUF01339287">
    <property type="protein sequence ID" value="CAG6700208.1"/>
    <property type="molecule type" value="Transcribed_RNA"/>
</dbReference>
<accession>A0A8D8XLU7</accession>
<dbReference type="EMBL" id="HBUF01339289">
    <property type="protein sequence ID" value="CAG6700210.1"/>
    <property type="molecule type" value="Transcribed_RNA"/>
</dbReference>
<sequence length="819" mass="92846">MAFPPSNIITKQRPSAGKVDVFALDNASILNMSTQEAIQHVDLRDQMRKQFSNTEVDFFHINYNLKMIDIKQLDRIYFQTSALPYYKSQMKKSTGSKSSDVTSPLPRSHQTSSSDVTASLPPSHQTSSGKSCHTRNSSNFEENSIKSPSSHSGRNGYRSIPQSPQDGHSRQYDVVFGNSTDNNGIYHVYRHSQAHVLDDIHNLVLEKLENESLVTCSPEPGNKVVICINRRWYRAVFTAWPSQVPGSIVVKLVDLGRYVPVEKLQVHCYKVPQEIIYKPLSFQLKVNDPDDRLTPGCIATIKQLNDQAPIEANIVCIQGNVNICLKSPSVPTPTTPLSNQYKISSRVNVTVNSPLTVLMLAKEGDIQWVQDKEFVNIYADWHEAIESNITEFKQTPQCGEYCLKNFDYVWCRAIVTKETPLTICYIDYGNEEVVTNPRDLKPMPDMCLSYPPFRFQIKWVKQNNTHISFDYEQEVTIIPVEVLGENCFKVLKEGESLKPNIKYKDKPISRCGDNLVMNKPIEVHVQNKTNEVLVGTTSTNNDEYNNISIQATVDKSNDISYDDIEQDDFVLILDSDSKQWHRAQLVNQEESIFYLIDLGRSCESPKHLKSLFNNMWNLPPRYLYFKINKSLLKLCPVNSVIEVLPLEISNDNIIVCQLVSSPLFALESPLPLILNKEYTAYFANTDSVDKTVSYFFMDRDHFGSSIFNFHQLIESSNLLSKVDVGDYCGIPQEGEVLCRAKVLKVSGDNVTVFVLDLGEVDIVSITDCRELPVGVYAEPPCIIKTNPLDSVSHLESQLKVTIIPRKEISRRYYSVNIVG</sequence>
<dbReference type="InterPro" id="IPR002999">
    <property type="entry name" value="Tudor"/>
</dbReference>
<dbReference type="PROSITE" id="PS50304">
    <property type="entry name" value="TUDOR"/>
    <property type="match status" value="1"/>
</dbReference>
<dbReference type="EMBL" id="HBUF01339284">
    <property type="protein sequence ID" value="CAG6700203.1"/>
    <property type="molecule type" value="Transcribed_RNA"/>
</dbReference>
<feature type="region of interest" description="Disordered" evidence="1">
    <location>
        <begin position="88"/>
        <end position="174"/>
    </location>
</feature>
<dbReference type="Gene3D" id="2.30.30.140">
    <property type="match status" value="2"/>
</dbReference>
<dbReference type="EMBL" id="HBUF01339285">
    <property type="protein sequence ID" value="CAG6700205.1"/>
    <property type="molecule type" value="Transcribed_RNA"/>
</dbReference>
<feature type="compositionally biased region" description="Polar residues" evidence="1">
    <location>
        <begin position="91"/>
        <end position="102"/>
    </location>
</feature>
<dbReference type="Pfam" id="PF00567">
    <property type="entry name" value="TUDOR"/>
    <property type="match status" value="2"/>
</dbReference>
<proteinExistence type="predicted"/>
<dbReference type="EMBL" id="HBUF01339288">
    <property type="protein sequence ID" value="CAG6700209.1"/>
    <property type="molecule type" value="Transcribed_RNA"/>
</dbReference>
<dbReference type="SUPFAM" id="SSF63748">
    <property type="entry name" value="Tudor/PWWP/MBT"/>
    <property type="match status" value="2"/>
</dbReference>
<name>A0A8D8XLU7_9HEMI</name>
<dbReference type="AlphaFoldDB" id="A0A8D8XLU7"/>
<organism evidence="3">
    <name type="scientific">Cacopsylla melanoneura</name>
    <dbReference type="NCBI Taxonomy" id="428564"/>
    <lineage>
        <taxon>Eukaryota</taxon>
        <taxon>Metazoa</taxon>
        <taxon>Ecdysozoa</taxon>
        <taxon>Arthropoda</taxon>
        <taxon>Hexapoda</taxon>
        <taxon>Insecta</taxon>
        <taxon>Pterygota</taxon>
        <taxon>Neoptera</taxon>
        <taxon>Paraneoptera</taxon>
        <taxon>Hemiptera</taxon>
        <taxon>Sternorrhyncha</taxon>
        <taxon>Psylloidea</taxon>
        <taxon>Psyllidae</taxon>
        <taxon>Psyllinae</taxon>
        <taxon>Cacopsylla</taxon>
    </lineage>
</organism>
<evidence type="ECO:0000259" key="2">
    <source>
        <dbReference type="PROSITE" id="PS50304"/>
    </source>
</evidence>
<dbReference type="CDD" id="cd20379">
    <property type="entry name" value="Tudor_dTUD-like"/>
    <property type="match status" value="1"/>
</dbReference>
<feature type="compositionally biased region" description="Polar residues" evidence="1">
    <location>
        <begin position="108"/>
        <end position="153"/>
    </location>
</feature>
<evidence type="ECO:0000313" key="3">
    <source>
        <dbReference type="EMBL" id="CAG6700203.1"/>
    </source>
</evidence>
<protein>
    <recommendedName>
        <fullName evidence="2">Tudor domain-containing protein</fullName>
    </recommendedName>
</protein>